<protein>
    <submittedName>
        <fullName evidence="1">Uncharacterized protein</fullName>
    </submittedName>
</protein>
<dbReference type="AlphaFoldDB" id="A0AAX4K6D9"/>
<evidence type="ECO:0000313" key="1">
    <source>
        <dbReference type="EMBL" id="WWC92694.1"/>
    </source>
</evidence>
<evidence type="ECO:0000313" key="2">
    <source>
        <dbReference type="Proteomes" id="UP001355207"/>
    </source>
</evidence>
<reference evidence="1 2" key="1">
    <citation type="submission" date="2024-01" db="EMBL/GenBank/DDBJ databases">
        <title>Comparative genomics of Cryptococcus and Kwoniella reveals pathogenesis evolution and contrasting modes of karyotype evolution via chromosome fusion or intercentromeric recombination.</title>
        <authorList>
            <person name="Coelho M.A."/>
            <person name="David-Palma M."/>
            <person name="Shea T."/>
            <person name="Bowers K."/>
            <person name="McGinley-Smith S."/>
            <person name="Mohammad A.W."/>
            <person name="Gnirke A."/>
            <person name="Yurkov A.M."/>
            <person name="Nowrousian M."/>
            <person name="Sun S."/>
            <person name="Cuomo C.A."/>
            <person name="Heitman J."/>
        </authorList>
    </citation>
    <scope>NUCLEOTIDE SEQUENCE [LARGE SCALE GENOMIC DNA]</scope>
    <source>
        <strain evidence="1 2">CBS 6074</strain>
    </source>
</reference>
<accession>A0AAX4K6D9</accession>
<keyword evidence="2" id="KW-1185">Reference proteome</keyword>
<dbReference type="Proteomes" id="UP001355207">
    <property type="component" value="Chromosome 11"/>
</dbReference>
<dbReference type="GeneID" id="91098321"/>
<dbReference type="EMBL" id="CP144108">
    <property type="protein sequence ID" value="WWC92694.1"/>
    <property type="molecule type" value="Genomic_DNA"/>
</dbReference>
<name>A0AAX4K6D9_9TREE</name>
<organism evidence="1 2">
    <name type="scientific">Kwoniella dendrophila CBS 6074</name>
    <dbReference type="NCBI Taxonomy" id="1295534"/>
    <lineage>
        <taxon>Eukaryota</taxon>
        <taxon>Fungi</taxon>
        <taxon>Dikarya</taxon>
        <taxon>Basidiomycota</taxon>
        <taxon>Agaricomycotina</taxon>
        <taxon>Tremellomycetes</taxon>
        <taxon>Tremellales</taxon>
        <taxon>Cryptococcaceae</taxon>
        <taxon>Kwoniella</taxon>
    </lineage>
</organism>
<proteinExistence type="predicted"/>
<gene>
    <name evidence="1" type="ORF">L201_007653</name>
</gene>
<sequence length="118" mass="13764">MSSNSTTIFRRETALFATKYFQSVDYVVSKYLHTKNNLDHDAIRRSKAEWIRNLYFGTSKETRVEIETPTFLGSGKNKTFPHPRGTDQLWAIRTTQGALEFDKELEYHLGDLGNMLQW</sequence>
<dbReference type="RefSeq" id="XP_066079456.1">
    <property type="nucleotide sequence ID" value="XM_066223359.1"/>
</dbReference>